<accession>A0A510DSY2</accession>
<dbReference type="AlphaFoldDB" id="A0A510DSY2"/>
<evidence type="ECO:0000313" key="5">
    <source>
        <dbReference type="Proteomes" id="UP000325030"/>
    </source>
</evidence>
<protein>
    <recommendedName>
        <fullName evidence="1">PIN domain-containing protein</fullName>
    </recommendedName>
</protein>
<evidence type="ECO:0000259" key="1">
    <source>
        <dbReference type="Pfam" id="PF01850"/>
    </source>
</evidence>
<name>A0A510DSY2_9CREN</name>
<dbReference type="KEGG" id="step:IC006_0587"/>
<dbReference type="Gene3D" id="3.40.50.1010">
    <property type="entry name" value="5'-nuclease"/>
    <property type="match status" value="1"/>
</dbReference>
<dbReference type="OrthoDB" id="21373at2157"/>
<dbReference type="InterPro" id="IPR029060">
    <property type="entry name" value="PIN-like_dom_sf"/>
</dbReference>
<dbReference type="SUPFAM" id="SSF88723">
    <property type="entry name" value="PIN domain-like"/>
    <property type="match status" value="1"/>
</dbReference>
<sequence length="130" mass="14985">MMNKGKYFDINVFVYYLTGDKVYGESAKKWLSVTGDKYTSVITPFLLIIVLSKILQKSIRDDSFVRLVIKALESLGVEYLDLPDWSKIIENVKKYNIDVEDSIHVTTALENKLEIISNDKELKEKVNAEF</sequence>
<dbReference type="InterPro" id="IPR002716">
    <property type="entry name" value="PIN_dom"/>
</dbReference>
<keyword evidence="4" id="KW-1185">Reference proteome</keyword>
<proteinExistence type="predicted"/>
<reference evidence="5" key="1">
    <citation type="submission" date="2018-09" db="EMBL/GenBank/DDBJ databases">
        <title>Complete Genome Sequencing of Sulfolobus sp. JCM 16834.</title>
        <authorList>
            <person name="Kato S."/>
            <person name="Itoh T."/>
            <person name="Ohkuma M."/>
        </authorList>
    </citation>
    <scope>NUCLEOTIDE SEQUENCE [LARGE SCALE GENOMIC DNA]</scope>
    <source>
        <strain evidence="5">IC-007</strain>
    </source>
</reference>
<evidence type="ECO:0000313" key="4">
    <source>
        <dbReference type="Proteomes" id="UP000322983"/>
    </source>
</evidence>
<dbReference type="CDD" id="cd09854">
    <property type="entry name" value="PIN_VapC-like"/>
    <property type="match status" value="1"/>
</dbReference>
<dbReference type="EMBL" id="AP018929">
    <property type="protein sequence ID" value="BBG23303.1"/>
    <property type="molecule type" value="Genomic_DNA"/>
</dbReference>
<evidence type="ECO:0000313" key="2">
    <source>
        <dbReference type="EMBL" id="BBG23303.1"/>
    </source>
</evidence>
<dbReference type="Proteomes" id="UP000322983">
    <property type="component" value="Chromosome"/>
</dbReference>
<accession>A0A510E0N3</accession>
<dbReference type="GeneID" id="41717012"/>
<dbReference type="RefSeq" id="WP_054846035.1">
    <property type="nucleotide sequence ID" value="NZ_AP018929.1"/>
</dbReference>
<reference evidence="2 4" key="2">
    <citation type="journal article" date="2020" name="Int. J. Syst. Evol. Microbiol.">
        <title>Sulfuracidifex tepidarius gen. nov., sp. nov. and transfer of Sulfolobus metallicus Huber and Stetter 1992 to the genus Sulfuracidifex as Sulfuracidifex metallicus comb. nov.</title>
        <authorList>
            <person name="Itoh T."/>
            <person name="Miura T."/>
            <person name="Sakai H.D."/>
            <person name="Kato S."/>
            <person name="Ohkuma M."/>
            <person name="Takashina T."/>
        </authorList>
    </citation>
    <scope>NUCLEOTIDE SEQUENCE [LARGE SCALE GENOMIC DNA]</scope>
    <source>
        <strain evidence="2 4">IC-006</strain>
        <strain evidence="3">IC-007</strain>
    </source>
</reference>
<dbReference type="Pfam" id="PF01850">
    <property type="entry name" value="PIN"/>
    <property type="match status" value="1"/>
</dbReference>
<dbReference type="Proteomes" id="UP000325030">
    <property type="component" value="Chromosome"/>
</dbReference>
<dbReference type="EMBL" id="AP018930">
    <property type="protein sequence ID" value="BBG26055.1"/>
    <property type="molecule type" value="Genomic_DNA"/>
</dbReference>
<gene>
    <name evidence="2" type="ORF">IC006_0587</name>
    <name evidence="3" type="ORF">IC007_0560</name>
</gene>
<evidence type="ECO:0000313" key="3">
    <source>
        <dbReference type="EMBL" id="BBG26055.1"/>
    </source>
</evidence>
<organism evidence="2 4">
    <name type="scientific">Sulfuracidifex tepidarius</name>
    <dbReference type="NCBI Taxonomy" id="1294262"/>
    <lineage>
        <taxon>Archaea</taxon>
        <taxon>Thermoproteota</taxon>
        <taxon>Thermoprotei</taxon>
        <taxon>Sulfolobales</taxon>
        <taxon>Sulfolobaceae</taxon>
        <taxon>Sulfuracidifex</taxon>
    </lineage>
</organism>
<feature type="domain" description="PIN" evidence="1">
    <location>
        <begin position="7"/>
        <end position="124"/>
    </location>
</feature>